<dbReference type="Proteomes" id="UP000237000">
    <property type="component" value="Unassembled WGS sequence"/>
</dbReference>
<dbReference type="EMBL" id="JXTC01000004">
    <property type="protein sequence ID" value="POO02606.1"/>
    <property type="molecule type" value="Genomic_DNA"/>
</dbReference>
<evidence type="ECO:0000256" key="1">
    <source>
        <dbReference type="SAM" id="MobiDB-lite"/>
    </source>
</evidence>
<feature type="compositionally biased region" description="Low complexity" evidence="1">
    <location>
        <begin position="97"/>
        <end position="116"/>
    </location>
</feature>
<protein>
    <submittedName>
        <fullName evidence="2">Uncharacterized protein</fullName>
    </submittedName>
</protein>
<dbReference type="OrthoDB" id="10303866at2759"/>
<feature type="compositionally biased region" description="Basic and acidic residues" evidence="1">
    <location>
        <begin position="50"/>
        <end position="59"/>
    </location>
</feature>
<organism evidence="2 3">
    <name type="scientific">Trema orientale</name>
    <name type="common">Charcoal tree</name>
    <name type="synonym">Celtis orientalis</name>
    <dbReference type="NCBI Taxonomy" id="63057"/>
    <lineage>
        <taxon>Eukaryota</taxon>
        <taxon>Viridiplantae</taxon>
        <taxon>Streptophyta</taxon>
        <taxon>Embryophyta</taxon>
        <taxon>Tracheophyta</taxon>
        <taxon>Spermatophyta</taxon>
        <taxon>Magnoliopsida</taxon>
        <taxon>eudicotyledons</taxon>
        <taxon>Gunneridae</taxon>
        <taxon>Pentapetalae</taxon>
        <taxon>rosids</taxon>
        <taxon>fabids</taxon>
        <taxon>Rosales</taxon>
        <taxon>Cannabaceae</taxon>
        <taxon>Trema</taxon>
    </lineage>
</organism>
<evidence type="ECO:0000313" key="3">
    <source>
        <dbReference type="Proteomes" id="UP000237000"/>
    </source>
</evidence>
<keyword evidence="3" id="KW-1185">Reference proteome</keyword>
<gene>
    <name evidence="2" type="ORF">TorRG33x02_015900</name>
</gene>
<reference evidence="3" key="1">
    <citation type="submission" date="2016-06" db="EMBL/GenBank/DDBJ databases">
        <title>Parallel loss of symbiosis genes in relatives of nitrogen-fixing non-legume Parasponia.</title>
        <authorList>
            <person name="Van Velzen R."/>
            <person name="Holmer R."/>
            <person name="Bu F."/>
            <person name="Rutten L."/>
            <person name="Van Zeijl A."/>
            <person name="Liu W."/>
            <person name="Santuari L."/>
            <person name="Cao Q."/>
            <person name="Sharma T."/>
            <person name="Shen D."/>
            <person name="Roswanjaya Y."/>
            <person name="Wardhani T."/>
            <person name="Kalhor M.S."/>
            <person name="Jansen J."/>
            <person name="Van den Hoogen J."/>
            <person name="Gungor B."/>
            <person name="Hartog M."/>
            <person name="Hontelez J."/>
            <person name="Verver J."/>
            <person name="Yang W.-C."/>
            <person name="Schijlen E."/>
            <person name="Repin R."/>
            <person name="Schilthuizen M."/>
            <person name="Schranz E."/>
            <person name="Heidstra R."/>
            <person name="Miyata K."/>
            <person name="Fedorova E."/>
            <person name="Kohlen W."/>
            <person name="Bisseling T."/>
            <person name="Smit S."/>
            <person name="Geurts R."/>
        </authorList>
    </citation>
    <scope>NUCLEOTIDE SEQUENCE [LARGE SCALE GENOMIC DNA]</scope>
    <source>
        <strain evidence="3">cv. RG33-2</strain>
    </source>
</reference>
<accession>A0A2P5FXT3</accession>
<feature type="compositionally biased region" description="Basic and acidic residues" evidence="1">
    <location>
        <begin position="13"/>
        <end position="26"/>
    </location>
</feature>
<dbReference type="AlphaFoldDB" id="A0A2P5FXT3"/>
<sequence>MSKTQGQKKFVRDHKEPKEHPRDRACWHRGGPTASLSHSNEAGLLGPDADPCKAHESYLRRAHAGSTGDPPEQFSRRTPGETAAANPARRSAFSSGAPSTPRSSPCTRPRATSPGP</sequence>
<proteinExistence type="predicted"/>
<name>A0A2P5FXT3_TREOI</name>
<dbReference type="InParanoid" id="A0A2P5FXT3"/>
<comment type="caution">
    <text evidence="2">The sequence shown here is derived from an EMBL/GenBank/DDBJ whole genome shotgun (WGS) entry which is preliminary data.</text>
</comment>
<evidence type="ECO:0000313" key="2">
    <source>
        <dbReference type="EMBL" id="POO02606.1"/>
    </source>
</evidence>
<feature type="region of interest" description="Disordered" evidence="1">
    <location>
        <begin position="1"/>
        <end position="116"/>
    </location>
</feature>